<evidence type="ECO:0008006" key="14">
    <source>
        <dbReference type="Google" id="ProtNLM"/>
    </source>
</evidence>
<evidence type="ECO:0000256" key="4">
    <source>
        <dbReference type="ARBA" id="ARBA00022676"/>
    </source>
</evidence>
<evidence type="ECO:0000256" key="6">
    <source>
        <dbReference type="ARBA" id="ARBA00022692"/>
    </source>
</evidence>
<comment type="similarity">
    <text evidence="3">Belongs to the glycosyltransferase 7 family.</text>
</comment>
<sequence length="278" mass="33296">MDHNNLFLDNIMKIDIIKNDNYNSSIPNMVFLLPYRDRENQKKWFIQNIERLANIIPFFEVYFIHQNDNRIFNRGAMKNLGFLHIKKKYPHDYKSITLIFHDVDTFPKKNILLKYSTHTKIVKHFYGFQHTLGGIVSIKGQDFEKINGFPNYWGWGFEDNVFQDRCLKYGLKIDRKQFYKINNGNIHHFQDERFKIFNTKNMERVESDKSLYGIKTLSNYTLKEQHLDSNYIFIVHASGFDCEYDPTTESFQTHDLAKGNVIMKNYKNPIMKMNMKIK</sequence>
<dbReference type="AlphaFoldDB" id="A0A6C0EG39"/>
<evidence type="ECO:0000256" key="7">
    <source>
        <dbReference type="ARBA" id="ARBA00022968"/>
    </source>
</evidence>
<dbReference type="InterPro" id="IPR027995">
    <property type="entry name" value="Galactosyl_T_N"/>
</dbReference>
<keyword evidence="4" id="KW-0328">Glycosyltransferase</keyword>
<evidence type="ECO:0000256" key="10">
    <source>
        <dbReference type="ARBA" id="ARBA00023180"/>
    </source>
</evidence>
<dbReference type="InterPro" id="IPR003859">
    <property type="entry name" value="Galactosyl_T"/>
</dbReference>
<keyword evidence="6" id="KW-0812">Transmembrane</keyword>
<dbReference type="EMBL" id="MN738852">
    <property type="protein sequence ID" value="QHT28177.1"/>
    <property type="molecule type" value="Genomic_DNA"/>
</dbReference>
<feature type="domain" description="Galactosyltransferase N-terminal" evidence="12">
    <location>
        <begin position="29"/>
        <end position="110"/>
    </location>
</feature>
<dbReference type="GO" id="GO:0016020">
    <property type="term" value="C:membrane"/>
    <property type="evidence" value="ECO:0007669"/>
    <property type="project" value="UniProtKB-SubCell"/>
</dbReference>
<dbReference type="SUPFAM" id="SSF53448">
    <property type="entry name" value="Nucleotide-diphospho-sugar transferases"/>
    <property type="match status" value="1"/>
</dbReference>
<accession>A0A6C0EG39</accession>
<dbReference type="PANTHER" id="PTHR19300">
    <property type="entry name" value="BETA-1,4-GALACTOSYLTRANSFERASE"/>
    <property type="match status" value="1"/>
</dbReference>
<evidence type="ECO:0000256" key="5">
    <source>
        <dbReference type="ARBA" id="ARBA00022679"/>
    </source>
</evidence>
<dbReference type="GO" id="GO:0005794">
    <property type="term" value="C:Golgi apparatus"/>
    <property type="evidence" value="ECO:0007669"/>
    <property type="project" value="TreeGrafter"/>
</dbReference>
<dbReference type="Pfam" id="PF02709">
    <property type="entry name" value="Glyco_transf_7C"/>
    <property type="match status" value="1"/>
</dbReference>
<comment type="subcellular location">
    <subcellularLocation>
        <location evidence="1">Membrane</location>
        <topology evidence="1">Single-pass type II membrane protein</topology>
    </subcellularLocation>
</comment>
<evidence type="ECO:0000256" key="9">
    <source>
        <dbReference type="ARBA" id="ARBA00023136"/>
    </source>
</evidence>
<feature type="domain" description="Galactosyltransferase C-terminal" evidence="11">
    <location>
        <begin position="126"/>
        <end position="182"/>
    </location>
</feature>
<dbReference type="PRINTS" id="PR02050">
    <property type="entry name" value="B14GALTRFASE"/>
</dbReference>
<evidence type="ECO:0000313" key="13">
    <source>
        <dbReference type="EMBL" id="QHT28177.1"/>
    </source>
</evidence>
<reference evidence="13" key="1">
    <citation type="journal article" date="2020" name="Nature">
        <title>Giant virus diversity and host interactions through global metagenomics.</title>
        <authorList>
            <person name="Schulz F."/>
            <person name="Roux S."/>
            <person name="Paez-Espino D."/>
            <person name="Jungbluth S."/>
            <person name="Walsh D.A."/>
            <person name="Denef V.J."/>
            <person name="McMahon K.D."/>
            <person name="Konstantinidis K.T."/>
            <person name="Eloe-Fadrosh E.A."/>
            <person name="Kyrpides N.C."/>
            <person name="Woyke T."/>
        </authorList>
    </citation>
    <scope>NUCLEOTIDE SEQUENCE</scope>
    <source>
        <strain evidence="13">GVMAG-M-3300001348-25</strain>
    </source>
</reference>
<keyword evidence="10" id="KW-0325">Glycoprotein</keyword>
<evidence type="ECO:0000256" key="3">
    <source>
        <dbReference type="ARBA" id="ARBA00005735"/>
    </source>
</evidence>
<dbReference type="UniPathway" id="UPA00378"/>
<dbReference type="InterPro" id="IPR029044">
    <property type="entry name" value="Nucleotide-diphossugar_trans"/>
</dbReference>
<dbReference type="GO" id="GO:0005975">
    <property type="term" value="P:carbohydrate metabolic process"/>
    <property type="evidence" value="ECO:0007669"/>
    <property type="project" value="InterPro"/>
</dbReference>
<dbReference type="GO" id="GO:0008378">
    <property type="term" value="F:galactosyltransferase activity"/>
    <property type="evidence" value="ECO:0007669"/>
    <property type="project" value="TreeGrafter"/>
</dbReference>
<protein>
    <recommendedName>
        <fullName evidence="14">Galactosyltransferase C-terminal domain-containing protein</fullName>
    </recommendedName>
</protein>
<evidence type="ECO:0000256" key="2">
    <source>
        <dbReference type="ARBA" id="ARBA00004922"/>
    </source>
</evidence>
<comment type="pathway">
    <text evidence="2">Protein modification; protein glycosylation.</text>
</comment>
<dbReference type="InterPro" id="IPR027791">
    <property type="entry name" value="Galactosyl_T_C"/>
</dbReference>
<dbReference type="Gene3D" id="3.90.550.10">
    <property type="entry name" value="Spore Coat Polysaccharide Biosynthesis Protein SpsA, Chain A"/>
    <property type="match status" value="1"/>
</dbReference>
<dbReference type="Pfam" id="PF13733">
    <property type="entry name" value="Glyco_transf_7N"/>
    <property type="match status" value="1"/>
</dbReference>
<organism evidence="13">
    <name type="scientific">viral metagenome</name>
    <dbReference type="NCBI Taxonomy" id="1070528"/>
    <lineage>
        <taxon>unclassified sequences</taxon>
        <taxon>metagenomes</taxon>
        <taxon>organismal metagenomes</taxon>
    </lineage>
</organism>
<keyword evidence="7" id="KW-0735">Signal-anchor</keyword>
<proteinExistence type="inferred from homology"/>
<dbReference type="PANTHER" id="PTHR19300:SF57">
    <property type="entry name" value="BETA-1,4-N-ACETYLGALACTOSAMINYLTRANSFERASE"/>
    <property type="match status" value="1"/>
</dbReference>
<name>A0A6C0EG39_9ZZZZ</name>
<evidence type="ECO:0000256" key="1">
    <source>
        <dbReference type="ARBA" id="ARBA00004606"/>
    </source>
</evidence>
<keyword evidence="8" id="KW-1133">Transmembrane helix</keyword>
<evidence type="ECO:0000259" key="12">
    <source>
        <dbReference type="Pfam" id="PF13733"/>
    </source>
</evidence>
<keyword evidence="5" id="KW-0808">Transferase</keyword>
<evidence type="ECO:0000259" key="11">
    <source>
        <dbReference type="Pfam" id="PF02709"/>
    </source>
</evidence>
<keyword evidence="9" id="KW-0472">Membrane</keyword>
<evidence type="ECO:0000256" key="8">
    <source>
        <dbReference type="ARBA" id="ARBA00022989"/>
    </source>
</evidence>